<keyword evidence="10" id="KW-1185">Reference proteome</keyword>
<feature type="transmembrane region" description="Helical" evidence="8">
    <location>
        <begin position="286"/>
        <end position="308"/>
    </location>
</feature>
<feature type="transmembrane region" description="Helical" evidence="8">
    <location>
        <begin position="382"/>
        <end position="400"/>
    </location>
</feature>
<feature type="transmembrane region" description="Helical" evidence="8">
    <location>
        <begin position="438"/>
        <end position="456"/>
    </location>
</feature>
<dbReference type="OrthoDB" id="9810181at2"/>
<feature type="transmembrane region" description="Helical" evidence="8">
    <location>
        <begin position="6"/>
        <end position="28"/>
    </location>
</feature>
<protein>
    <submittedName>
        <fullName evidence="9">Sodium/pantothenate symporter</fullName>
    </submittedName>
</protein>
<feature type="transmembrane region" description="Helical" evidence="8">
    <location>
        <begin position="462"/>
        <end position="480"/>
    </location>
</feature>
<dbReference type="Gene3D" id="1.20.1730.10">
    <property type="entry name" value="Sodium/glucose cotransporter"/>
    <property type="match status" value="1"/>
</dbReference>
<evidence type="ECO:0000256" key="7">
    <source>
        <dbReference type="RuleBase" id="RU362091"/>
    </source>
</evidence>
<dbReference type="GO" id="GO:0015233">
    <property type="term" value="F:pantothenate transmembrane transporter activity"/>
    <property type="evidence" value="ECO:0007669"/>
    <property type="project" value="InterPro"/>
</dbReference>
<evidence type="ECO:0000256" key="4">
    <source>
        <dbReference type="ARBA" id="ARBA00022692"/>
    </source>
</evidence>
<evidence type="ECO:0000313" key="9">
    <source>
        <dbReference type="EMBL" id="EHM13172.1"/>
    </source>
</evidence>
<comment type="subcellular location">
    <subcellularLocation>
        <location evidence="1">Membrane</location>
        <topology evidence="1">Multi-pass membrane protein</topology>
    </subcellularLocation>
</comment>
<evidence type="ECO:0000256" key="3">
    <source>
        <dbReference type="ARBA" id="ARBA00022448"/>
    </source>
</evidence>
<keyword evidence="5 8" id="KW-1133">Transmembrane helix</keyword>
<dbReference type="AlphaFoldDB" id="H0UKG3"/>
<dbReference type="InterPro" id="IPR011849">
    <property type="entry name" value="Na/pantothenate_symporter"/>
</dbReference>
<dbReference type="GO" id="GO:0036376">
    <property type="term" value="P:sodium ion export across plasma membrane"/>
    <property type="evidence" value="ECO:0007669"/>
    <property type="project" value="InterPro"/>
</dbReference>
<reference evidence="9 10" key="1">
    <citation type="submission" date="2011-11" db="EMBL/GenBank/DDBJ databases">
        <title>The Noncontiguous Finished genome of Jonquetella anthropi DSM 22815.</title>
        <authorList>
            <consortium name="US DOE Joint Genome Institute (JGI-PGF)"/>
            <person name="Lucas S."/>
            <person name="Copeland A."/>
            <person name="Lapidus A."/>
            <person name="Glavina del Rio T."/>
            <person name="Dalin E."/>
            <person name="Tice H."/>
            <person name="Bruce D."/>
            <person name="Goodwin L."/>
            <person name="Pitluck S."/>
            <person name="Peters L."/>
            <person name="Mikhailova N."/>
            <person name="Held B."/>
            <person name="Kyrpides N."/>
            <person name="Mavromatis K."/>
            <person name="Ivanova N."/>
            <person name="Markowitz V."/>
            <person name="Cheng J.-F."/>
            <person name="Hugenholtz P."/>
            <person name="Woyke T."/>
            <person name="Wu D."/>
            <person name="Gronow S."/>
            <person name="Wellnitz S."/>
            <person name="Brambilla E."/>
            <person name="Klenk H.-P."/>
            <person name="Eisen J.A."/>
        </authorList>
    </citation>
    <scope>NUCLEOTIDE SEQUENCE [LARGE SCALE GENOMIC DNA]</scope>
    <source>
        <strain evidence="9 10">DSM 22815</strain>
    </source>
</reference>
<evidence type="ECO:0000313" key="10">
    <source>
        <dbReference type="Proteomes" id="UP000003806"/>
    </source>
</evidence>
<dbReference type="PANTHER" id="PTHR48086">
    <property type="entry name" value="SODIUM/PROLINE SYMPORTER-RELATED"/>
    <property type="match status" value="1"/>
</dbReference>
<evidence type="ECO:0000256" key="6">
    <source>
        <dbReference type="ARBA" id="ARBA00023136"/>
    </source>
</evidence>
<dbReference type="eggNOG" id="COG4145">
    <property type="taxonomic scope" value="Bacteria"/>
</dbReference>
<feature type="transmembrane region" description="Helical" evidence="8">
    <location>
        <begin position="57"/>
        <end position="75"/>
    </location>
</feature>
<dbReference type="NCBIfam" id="TIGR02119">
    <property type="entry name" value="panF"/>
    <property type="match status" value="1"/>
</dbReference>
<dbReference type="NCBIfam" id="TIGR00813">
    <property type="entry name" value="sss"/>
    <property type="match status" value="1"/>
</dbReference>
<dbReference type="InterPro" id="IPR001734">
    <property type="entry name" value="Na/solute_symporter"/>
</dbReference>
<dbReference type="InterPro" id="IPR038377">
    <property type="entry name" value="Na/Glc_symporter_sf"/>
</dbReference>
<feature type="transmembrane region" description="Helical" evidence="8">
    <location>
        <begin position="406"/>
        <end position="431"/>
    </location>
</feature>
<gene>
    <name evidence="9" type="ORF">JonanDRAFT_0794</name>
</gene>
<accession>H0UKG3</accession>
<keyword evidence="4 8" id="KW-0812">Transmembrane</keyword>
<keyword evidence="3" id="KW-0813">Transport</keyword>
<dbReference type="CDD" id="cd10327">
    <property type="entry name" value="SLC5sbd_PanF"/>
    <property type="match status" value="1"/>
</dbReference>
<dbReference type="InterPro" id="IPR050277">
    <property type="entry name" value="Sodium:Solute_Symporter"/>
</dbReference>
<dbReference type="GO" id="GO:0015081">
    <property type="term" value="F:sodium ion transmembrane transporter activity"/>
    <property type="evidence" value="ECO:0007669"/>
    <property type="project" value="InterPro"/>
</dbReference>
<evidence type="ECO:0000256" key="2">
    <source>
        <dbReference type="ARBA" id="ARBA00006434"/>
    </source>
</evidence>
<evidence type="ECO:0000256" key="5">
    <source>
        <dbReference type="ARBA" id="ARBA00022989"/>
    </source>
</evidence>
<feature type="transmembrane region" description="Helical" evidence="8">
    <location>
        <begin position="202"/>
        <end position="226"/>
    </location>
</feature>
<dbReference type="RefSeq" id="WP_008521144.1">
    <property type="nucleotide sequence ID" value="NZ_CM001376.1"/>
</dbReference>
<organism evidence="9 10">
    <name type="scientific">Jonquetella anthropi DSM 22815</name>
    <dbReference type="NCBI Taxonomy" id="885272"/>
    <lineage>
        <taxon>Bacteria</taxon>
        <taxon>Thermotogati</taxon>
        <taxon>Synergistota</taxon>
        <taxon>Synergistia</taxon>
        <taxon>Synergistales</taxon>
        <taxon>Dethiosulfovibrionaceae</taxon>
        <taxon>Jonquetella</taxon>
    </lineage>
</organism>
<feature type="transmembrane region" description="Helical" evidence="8">
    <location>
        <begin position="170"/>
        <end position="190"/>
    </location>
</feature>
<sequence>MNSIEWLTLVPVVVYFAAMYAIGFYASAMVNRASKRKGGSGSAFLEEYMIGGRSTGGFVLAMTLVSTYLSAGSFIGGPGTAYRHGLAWVFLAMAQIPTGYYTLMVLGKKFAIVSRKTGANSISDFLRQRYESKAVLIIASLSIIFFLIAAIAAQLIGASRLLQGSTGLDYKSALLFFAVTVIVHTAVGGYRGVAFNGTLQGIVMTCSTVALFAAVVINGGGIANIIQTMKAMNPNTISPFGAQEGFMTVPWVSSFWVLVGFAVIGLPAVSQRAMSYKDTQSMHSAIVYGSVVSLLLLMGMHLVGAFGVTQVSGISAGDLVVPTLIKNLFHPLIAGIVLAGPLAAAMSTVDSQLLVVVAAIVNDLLVNYIRPELKTKAKTLRRLTFFTCSVVGLITIALAFNPPDLMVWLNLFATAGQLSTFLWPTILGLYWKGANAQGALASMVVGIGSYLVFNYYVPRPLALHPIVPSLVLSLIAFVIVSQTTKKPSERVIRLFWEL</sequence>
<dbReference type="Pfam" id="PF00474">
    <property type="entry name" value="SSF"/>
    <property type="match status" value="1"/>
</dbReference>
<dbReference type="HOGENOM" id="CLU_018808_15_1_0"/>
<name>H0UKG3_9BACT</name>
<keyword evidence="6 8" id="KW-0472">Membrane</keyword>
<comment type="similarity">
    <text evidence="2 7">Belongs to the sodium:solute symporter (SSF) (TC 2.A.21) family.</text>
</comment>
<dbReference type="Proteomes" id="UP000003806">
    <property type="component" value="Chromosome"/>
</dbReference>
<dbReference type="EMBL" id="CM001376">
    <property type="protein sequence ID" value="EHM13172.1"/>
    <property type="molecule type" value="Genomic_DNA"/>
</dbReference>
<feature type="transmembrane region" description="Helical" evidence="8">
    <location>
        <begin position="134"/>
        <end position="158"/>
    </location>
</feature>
<evidence type="ECO:0000256" key="8">
    <source>
        <dbReference type="SAM" id="Phobius"/>
    </source>
</evidence>
<proteinExistence type="inferred from homology"/>
<feature type="transmembrane region" description="Helical" evidence="8">
    <location>
        <begin position="246"/>
        <end position="266"/>
    </location>
</feature>
<dbReference type="PROSITE" id="PS50283">
    <property type="entry name" value="NA_SOLUT_SYMP_3"/>
    <property type="match status" value="1"/>
</dbReference>
<feature type="transmembrane region" description="Helical" evidence="8">
    <location>
        <begin position="328"/>
        <end position="361"/>
    </location>
</feature>
<feature type="transmembrane region" description="Helical" evidence="8">
    <location>
        <begin position="87"/>
        <end position="106"/>
    </location>
</feature>
<dbReference type="STRING" id="885272.JonanDRAFT_0794"/>
<dbReference type="GO" id="GO:0005886">
    <property type="term" value="C:plasma membrane"/>
    <property type="evidence" value="ECO:0007669"/>
    <property type="project" value="TreeGrafter"/>
</dbReference>
<dbReference type="PANTHER" id="PTHR48086:SF4">
    <property type="entry name" value="SODIUM_PANTOTHENATE SYMPORTER"/>
    <property type="match status" value="1"/>
</dbReference>
<evidence type="ECO:0000256" key="1">
    <source>
        <dbReference type="ARBA" id="ARBA00004141"/>
    </source>
</evidence>